<dbReference type="OrthoDB" id="3804545at2759"/>
<name>A0A9P6GRY9_9PLEO</name>
<evidence type="ECO:0000256" key="1">
    <source>
        <dbReference type="SAM" id="SignalP"/>
    </source>
</evidence>
<keyword evidence="1" id="KW-0732">Signal</keyword>
<evidence type="ECO:0000313" key="2">
    <source>
        <dbReference type="EMBL" id="KAF9740459.1"/>
    </source>
</evidence>
<dbReference type="EMBL" id="WJXW01000002">
    <property type="protein sequence ID" value="KAF9740459.1"/>
    <property type="molecule type" value="Genomic_DNA"/>
</dbReference>
<organism evidence="2 3">
    <name type="scientific">Paraphaeosphaeria minitans</name>
    <dbReference type="NCBI Taxonomy" id="565426"/>
    <lineage>
        <taxon>Eukaryota</taxon>
        <taxon>Fungi</taxon>
        <taxon>Dikarya</taxon>
        <taxon>Ascomycota</taxon>
        <taxon>Pezizomycotina</taxon>
        <taxon>Dothideomycetes</taxon>
        <taxon>Pleosporomycetidae</taxon>
        <taxon>Pleosporales</taxon>
        <taxon>Massarineae</taxon>
        <taxon>Didymosphaeriaceae</taxon>
        <taxon>Paraphaeosphaeria</taxon>
    </lineage>
</organism>
<feature type="signal peptide" evidence="1">
    <location>
        <begin position="1"/>
        <end position="16"/>
    </location>
</feature>
<comment type="caution">
    <text evidence="2">The sequence shown here is derived from an EMBL/GenBank/DDBJ whole genome shotgun (WGS) entry which is preliminary data.</text>
</comment>
<keyword evidence="3" id="KW-1185">Reference proteome</keyword>
<sequence length="73" mass="7393">MRFAIAIFTLIAATVASPAPAAVLDPAPSVGSSCSCGTPPNIVYSECFSTPDGSTVLYLCESSCTWQSIGTGC</sequence>
<reference evidence="2" key="1">
    <citation type="journal article" date="2020" name="Mol. Plant Microbe Interact.">
        <title>Genome Sequence of the Biocontrol Agent Coniothyrium minitans strain Conio (IMI 134523).</title>
        <authorList>
            <person name="Patel D."/>
            <person name="Shittu T.A."/>
            <person name="Baroncelli R."/>
            <person name="Muthumeenakshi S."/>
            <person name="Osborne T.H."/>
            <person name="Janganan T.K."/>
            <person name="Sreenivasaprasad S."/>
        </authorList>
    </citation>
    <scope>NUCLEOTIDE SEQUENCE</scope>
    <source>
        <strain evidence="2">Conio</strain>
    </source>
</reference>
<dbReference type="AlphaFoldDB" id="A0A9P6GRY9"/>
<accession>A0A9P6GRY9</accession>
<gene>
    <name evidence="2" type="ORF">PMIN01_03094</name>
</gene>
<protein>
    <submittedName>
        <fullName evidence="2">Uncharacterized protein</fullName>
    </submittedName>
</protein>
<feature type="chain" id="PRO_5040168135" evidence="1">
    <location>
        <begin position="17"/>
        <end position="73"/>
    </location>
</feature>
<evidence type="ECO:0000313" key="3">
    <source>
        <dbReference type="Proteomes" id="UP000756921"/>
    </source>
</evidence>
<dbReference type="Proteomes" id="UP000756921">
    <property type="component" value="Unassembled WGS sequence"/>
</dbReference>
<proteinExistence type="predicted"/>